<dbReference type="Pfam" id="PF11700">
    <property type="entry name" value="ATG22"/>
    <property type="match status" value="1"/>
</dbReference>
<keyword evidence="7 10" id="KW-1133">Transmembrane helix</keyword>
<keyword evidence="5 10" id="KW-0812">Transmembrane</keyword>
<protein>
    <recommendedName>
        <fullName evidence="10">Autophagy-related protein</fullName>
    </recommendedName>
</protein>
<evidence type="ECO:0000256" key="9">
    <source>
        <dbReference type="ARBA" id="ARBA00023136"/>
    </source>
</evidence>
<evidence type="ECO:0000256" key="2">
    <source>
        <dbReference type="ARBA" id="ARBA00006978"/>
    </source>
</evidence>
<dbReference type="InterPro" id="IPR050495">
    <property type="entry name" value="ATG22/LtaA_families"/>
</dbReference>
<feature type="transmembrane region" description="Helical" evidence="10">
    <location>
        <begin position="549"/>
        <end position="570"/>
    </location>
</feature>
<dbReference type="STRING" id="27342.A0A0H2RLQ6"/>
<dbReference type="InterPro" id="IPR024671">
    <property type="entry name" value="Atg22-like"/>
</dbReference>
<feature type="transmembrane region" description="Helical" evidence="10">
    <location>
        <begin position="164"/>
        <end position="190"/>
    </location>
</feature>
<feature type="transmembrane region" description="Helical" evidence="10">
    <location>
        <begin position="140"/>
        <end position="158"/>
    </location>
</feature>
<dbReference type="PANTHER" id="PTHR23519">
    <property type="entry name" value="AUTOPHAGY-RELATED PROTEIN 22"/>
    <property type="match status" value="1"/>
</dbReference>
<dbReference type="Gene3D" id="1.20.1250.20">
    <property type="entry name" value="MFS general substrate transporter like domains"/>
    <property type="match status" value="1"/>
</dbReference>
<evidence type="ECO:0000256" key="6">
    <source>
        <dbReference type="ARBA" id="ARBA00022970"/>
    </source>
</evidence>
<dbReference type="CDD" id="cd17483">
    <property type="entry name" value="MFS_Atg22_like"/>
    <property type="match status" value="1"/>
</dbReference>
<name>A0A0H2RLQ6_9AGAM</name>
<dbReference type="GO" id="GO:0006914">
    <property type="term" value="P:autophagy"/>
    <property type="evidence" value="ECO:0007669"/>
    <property type="project" value="UniProtKB-KW"/>
</dbReference>
<comment type="function">
    <text evidence="10">Vacuolar effluxer which mediate the efflux of amino acids resulting from autophagic degradation. The release of autophagic amino acids allows the maintenance of protein synthesis and viability during nitrogen starvation.</text>
</comment>
<accession>A0A0H2RLQ6</accession>
<evidence type="ECO:0000256" key="1">
    <source>
        <dbReference type="ARBA" id="ARBA00004128"/>
    </source>
</evidence>
<evidence type="ECO:0000313" key="11">
    <source>
        <dbReference type="EMBL" id="KLO10388.1"/>
    </source>
</evidence>
<keyword evidence="9 10" id="KW-0472">Membrane</keyword>
<dbReference type="GO" id="GO:0005774">
    <property type="term" value="C:vacuolar membrane"/>
    <property type="evidence" value="ECO:0007669"/>
    <property type="project" value="UniProtKB-SubCell"/>
</dbReference>
<organism evidence="11 12">
    <name type="scientific">Schizopora paradoxa</name>
    <dbReference type="NCBI Taxonomy" id="27342"/>
    <lineage>
        <taxon>Eukaryota</taxon>
        <taxon>Fungi</taxon>
        <taxon>Dikarya</taxon>
        <taxon>Basidiomycota</taxon>
        <taxon>Agaricomycotina</taxon>
        <taxon>Agaricomycetes</taxon>
        <taxon>Hymenochaetales</taxon>
        <taxon>Schizoporaceae</taxon>
        <taxon>Schizopora</taxon>
    </lineage>
</organism>
<keyword evidence="12" id="KW-1185">Reference proteome</keyword>
<keyword evidence="4 10" id="KW-0926">Vacuole</keyword>
<dbReference type="PANTHER" id="PTHR23519:SF1">
    <property type="entry name" value="AUTOPHAGY-RELATED PROTEIN 22"/>
    <property type="match status" value="1"/>
</dbReference>
<feature type="transmembrane region" description="Helical" evidence="10">
    <location>
        <begin position="301"/>
        <end position="325"/>
    </location>
</feature>
<evidence type="ECO:0000256" key="4">
    <source>
        <dbReference type="ARBA" id="ARBA00022554"/>
    </source>
</evidence>
<keyword evidence="8 10" id="KW-0072">Autophagy</keyword>
<comment type="similarity">
    <text evidence="2 10">Belongs to the ATG22 family.</text>
</comment>
<feature type="transmembrane region" description="Helical" evidence="10">
    <location>
        <begin position="110"/>
        <end position="128"/>
    </location>
</feature>
<feature type="transmembrane region" description="Helical" evidence="10">
    <location>
        <begin position="273"/>
        <end position="295"/>
    </location>
</feature>
<dbReference type="InterPro" id="IPR044738">
    <property type="entry name" value="Atg22"/>
</dbReference>
<evidence type="ECO:0000256" key="3">
    <source>
        <dbReference type="ARBA" id="ARBA00022448"/>
    </source>
</evidence>
<dbReference type="EMBL" id="KQ086028">
    <property type="protein sequence ID" value="KLO10388.1"/>
    <property type="molecule type" value="Genomic_DNA"/>
</dbReference>
<evidence type="ECO:0000256" key="5">
    <source>
        <dbReference type="ARBA" id="ARBA00022692"/>
    </source>
</evidence>
<dbReference type="InParanoid" id="A0A0H2RLQ6"/>
<feature type="transmembrane region" description="Helical" evidence="10">
    <location>
        <begin position="436"/>
        <end position="460"/>
    </location>
</feature>
<evidence type="ECO:0000256" key="10">
    <source>
        <dbReference type="RuleBase" id="RU363073"/>
    </source>
</evidence>
<keyword evidence="3 10" id="KW-0813">Transport</keyword>
<evidence type="ECO:0000256" key="7">
    <source>
        <dbReference type="ARBA" id="ARBA00022989"/>
    </source>
</evidence>
<gene>
    <name evidence="11" type="ORF">SCHPADRAFT_999623</name>
</gene>
<dbReference type="GO" id="GO:0032974">
    <property type="term" value="P:amino acid transmembrane export from vacuole"/>
    <property type="evidence" value="ECO:0007669"/>
    <property type="project" value="InterPro"/>
</dbReference>
<evidence type="ECO:0000313" key="12">
    <source>
        <dbReference type="Proteomes" id="UP000053477"/>
    </source>
</evidence>
<feature type="transmembrane region" description="Helical" evidence="10">
    <location>
        <begin position="405"/>
        <end position="424"/>
    </location>
</feature>
<comment type="subcellular location">
    <subcellularLocation>
        <location evidence="1 10">Vacuole membrane</location>
        <topology evidence="1 10">Multi-pass membrane protein</topology>
    </subcellularLocation>
</comment>
<dbReference type="OrthoDB" id="192733at2759"/>
<feature type="transmembrane region" description="Helical" evidence="10">
    <location>
        <begin position="369"/>
        <end position="393"/>
    </location>
</feature>
<dbReference type="FunCoup" id="A0A0H2RLQ6">
    <property type="interactions" value="5"/>
</dbReference>
<reference evidence="11 12" key="1">
    <citation type="submission" date="2015-04" db="EMBL/GenBank/DDBJ databases">
        <title>Complete genome sequence of Schizopora paradoxa KUC8140, a cosmopolitan wood degrader in East Asia.</title>
        <authorList>
            <consortium name="DOE Joint Genome Institute"/>
            <person name="Min B."/>
            <person name="Park H."/>
            <person name="Jang Y."/>
            <person name="Kim J.-J."/>
            <person name="Kim K.H."/>
            <person name="Pangilinan J."/>
            <person name="Lipzen A."/>
            <person name="Riley R."/>
            <person name="Grigoriev I.V."/>
            <person name="Spatafora J.W."/>
            <person name="Choi I.-G."/>
        </authorList>
    </citation>
    <scope>NUCLEOTIDE SEQUENCE [LARGE SCALE GENOMIC DNA]</scope>
    <source>
        <strain evidence="11 12">KUC8140</strain>
    </source>
</reference>
<evidence type="ECO:0000256" key="8">
    <source>
        <dbReference type="ARBA" id="ARBA00023006"/>
    </source>
</evidence>
<dbReference type="InterPro" id="IPR036259">
    <property type="entry name" value="MFS_trans_sf"/>
</dbReference>
<dbReference type="SUPFAM" id="SSF103473">
    <property type="entry name" value="MFS general substrate transporter"/>
    <property type="match status" value="2"/>
</dbReference>
<proteinExistence type="inferred from homology"/>
<sequence length="593" mass="64321">MSDVAADLDVDPESLPVDPFTHFDEAASKRHYRGWLSYAFASEVFVIVSLTLFLPICLEQFAQDNGYLLPEKIVPCSSRNPSSPSETSGELGRCVVKIGWAWIDTASFSLYIYSISVALQALTVISMGGIANHPPHRKSVLIMFAAIGSISAVLFIALPSSSPIWPVAALLAIAANVGFGASVVAMNAYLPGLARESKDVVMALQEYQSAAARSNTSSSPADSSEIADSDTLGVSEPLLPSEHPIPSTIPELAPYREKYSLLLSQATSRISSFGIALGYAAGIILLLVTLVPVTLMKGSTFALRLAIGCSGIWWAVFTVPAWAWLPDGGKGALKKRVKQDWTLRHEIWKAWKKLGHMLRPSEIKKLRNTFWYLAAWFLLSDGFTTITSTSILFAKTSLHMPASSLILIGVLTPTAGILGSLIWPRVQKYRQWSNRTVLAILVFMASLLPAYGCLGFLPFFKEPSPTSGSATVQAARFGGLTTPAEMFVLAVYFGSVYGAFQGYARAFYAELIPPGDEARWYALFSITDKSSSFVGPLVVGLISDLTGNIRYGFFFLVAMIWAAIPFLLIVDVEKGRADAETYSIADEESIGQD</sequence>
<keyword evidence="6 10" id="KW-0029">Amino-acid transport</keyword>
<feature type="transmembrane region" description="Helical" evidence="10">
    <location>
        <begin position="35"/>
        <end position="56"/>
    </location>
</feature>
<dbReference type="AlphaFoldDB" id="A0A0H2RLQ6"/>
<dbReference type="Proteomes" id="UP000053477">
    <property type="component" value="Unassembled WGS sequence"/>
</dbReference>